<dbReference type="PANTHER" id="PTHR45628:SF7">
    <property type="entry name" value="VOLTAGE-DEPENDENT CALCIUM CHANNEL TYPE A SUBUNIT ALPHA-1"/>
    <property type="match status" value="1"/>
</dbReference>
<feature type="transmembrane region" description="Helical" evidence="17">
    <location>
        <begin position="876"/>
        <end position="902"/>
    </location>
</feature>
<dbReference type="InterPro" id="IPR050599">
    <property type="entry name" value="VDCC_alpha-1_subunit"/>
</dbReference>
<feature type="region of interest" description="Disordered" evidence="16">
    <location>
        <begin position="2048"/>
        <end position="2086"/>
    </location>
</feature>
<feature type="transmembrane region" description="Helical" evidence="17">
    <location>
        <begin position="764"/>
        <end position="781"/>
    </location>
</feature>
<feature type="region of interest" description="Disordered" evidence="16">
    <location>
        <begin position="138"/>
        <end position="198"/>
    </location>
</feature>
<feature type="transmembrane region" description="Helical" evidence="17">
    <location>
        <begin position="1281"/>
        <end position="1302"/>
    </location>
</feature>
<feature type="transmembrane region" description="Helical" evidence="17">
    <location>
        <begin position="793"/>
        <end position="814"/>
    </location>
</feature>
<dbReference type="InterPro" id="IPR005821">
    <property type="entry name" value="Ion_trans_dom"/>
</dbReference>
<feature type="transmembrane region" description="Helical" evidence="17">
    <location>
        <begin position="1600"/>
        <end position="1618"/>
    </location>
</feature>
<feature type="transmembrane region" description="Helical" evidence="17">
    <location>
        <begin position="1201"/>
        <end position="1221"/>
    </location>
</feature>
<dbReference type="FunFam" id="1.10.287.70:FF:000093">
    <property type="entry name" value="Calcium channel subunit Cch1"/>
    <property type="match status" value="1"/>
</dbReference>
<keyword evidence="6 17" id="KW-0812">Transmembrane</keyword>
<reference evidence="19" key="1">
    <citation type="submission" date="2023-06" db="EMBL/GenBank/DDBJ databases">
        <authorList>
            <consortium name="Lawrence Berkeley National Laboratory"/>
            <person name="Ahrendt S."/>
            <person name="Sahu N."/>
            <person name="Indic B."/>
            <person name="Wong-Bajracharya J."/>
            <person name="Merenyi Z."/>
            <person name="Ke H.-M."/>
            <person name="Monk M."/>
            <person name="Kocsube S."/>
            <person name="Drula E."/>
            <person name="Lipzen A."/>
            <person name="Balint B."/>
            <person name="Henrissat B."/>
            <person name="Andreopoulos B."/>
            <person name="Martin F.M."/>
            <person name="Harder C.B."/>
            <person name="Rigling D."/>
            <person name="Ford K.L."/>
            <person name="Foster G.D."/>
            <person name="Pangilinan J."/>
            <person name="Papanicolaou A."/>
            <person name="Barry K."/>
            <person name="LaButti K."/>
            <person name="Viragh M."/>
            <person name="Koriabine M."/>
            <person name="Yan M."/>
            <person name="Riley R."/>
            <person name="Champramary S."/>
            <person name="Plett K.L."/>
            <person name="Tsai I.J."/>
            <person name="Slot J."/>
            <person name="Sipos G."/>
            <person name="Plett J."/>
            <person name="Nagy L.G."/>
            <person name="Grigoriev I.V."/>
        </authorList>
    </citation>
    <scope>NUCLEOTIDE SEQUENCE</scope>
    <source>
        <strain evidence="19">HWK02</strain>
    </source>
</reference>
<evidence type="ECO:0000256" key="1">
    <source>
        <dbReference type="ARBA" id="ARBA00004651"/>
    </source>
</evidence>
<feature type="domain" description="Ion transport" evidence="18">
    <location>
        <begin position="765"/>
        <end position="994"/>
    </location>
</feature>
<name>A0AA39Q928_9AGAR</name>
<dbReference type="SUPFAM" id="SSF81324">
    <property type="entry name" value="Voltage-gated potassium channels"/>
    <property type="match status" value="4"/>
</dbReference>
<evidence type="ECO:0000256" key="6">
    <source>
        <dbReference type="ARBA" id="ARBA00022692"/>
    </source>
</evidence>
<feature type="transmembrane region" description="Helical" evidence="17">
    <location>
        <begin position="1455"/>
        <end position="1478"/>
    </location>
</feature>
<comment type="similarity">
    <text evidence="14">Belongs to the calcium channel alpha-1 subunit (TC 1.A.1.11) family.</text>
</comment>
<evidence type="ECO:0000256" key="5">
    <source>
        <dbReference type="ARBA" id="ARBA00022673"/>
    </source>
</evidence>
<keyword evidence="11 17" id="KW-0472">Membrane</keyword>
<keyword evidence="3" id="KW-1003">Cell membrane</keyword>
<evidence type="ECO:0000256" key="10">
    <source>
        <dbReference type="ARBA" id="ARBA00023065"/>
    </source>
</evidence>
<keyword evidence="4" id="KW-0109">Calcium transport</keyword>
<gene>
    <name evidence="19" type="ORF">EDD18DRAFT_1461939</name>
</gene>
<evidence type="ECO:0000259" key="18">
    <source>
        <dbReference type="Pfam" id="PF00520"/>
    </source>
</evidence>
<dbReference type="Gene3D" id="1.10.287.70">
    <property type="match status" value="4"/>
</dbReference>
<keyword evidence="13" id="KW-0407">Ion channel</keyword>
<keyword evidence="20" id="KW-1185">Reference proteome</keyword>
<organism evidence="19 20">
    <name type="scientific">Armillaria luteobubalina</name>
    <dbReference type="NCBI Taxonomy" id="153913"/>
    <lineage>
        <taxon>Eukaryota</taxon>
        <taxon>Fungi</taxon>
        <taxon>Dikarya</taxon>
        <taxon>Basidiomycota</taxon>
        <taxon>Agaricomycotina</taxon>
        <taxon>Agaricomycetes</taxon>
        <taxon>Agaricomycetidae</taxon>
        <taxon>Agaricales</taxon>
        <taxon>Marasmiineae</taxon>
        <taxon>Physalacriaceae</taxon>
        <taxon>Armillaria</taxon>
    </lineage>
</organism>
<comment type="caution">
    <text evidence="19">The sequence shown here is derived from an EMBL/GenBank/DDBJ whole genome shotgun (WGS) entry which is preliminary data.</text>
</comment>
<evidence type="ECO:0000256" key="16">
    <source>
        <dbReference type="SAM" id="MobiDB-lite"/>
    </source>
</evidence>
<evidence type="ECO:0000256" key="13">
    <source>
        <dbReference type="ARBA" id="ARBA00023303"/>
    </source>
</evidence>
<feature type="domain" description="Ion transport" evidence="18">
    <location>
        <begin position="488"/>
        <end position="722"/>
    </location>
</feature>
<feature type="transmembrane region" description="Helical" evidence="17">
    <location>
        <begin position="1569"/>
        <end position="1588"/>
    </location>
</feature>
<dbReference type="GO" id="GO:0098703">
    <property type="term" value="P:calcium ion import across plasma membrane"/>
    <property type="evidence" value="ECO:0007669"/>
    <property type="project" value="TreeGrafter"/>
</dbReference>
<evidence type="ECO:0000256" key="2">
    <source>
        <dbReference type="ARBA" id="ARBA00022448"/>
    </source>
</evidence>
<evidence type="ECO:0000256" key="3">
    <source>
        <dbReference type="ARBA" id="ARBA00022475"/>
    </source>
</evidence>
<evidence type="ECO:0000256" key="17">
    <source>
        <dbReference type="SAM" id="Phobius"/>
    </source>
</evidence>
<feature type="transmembrane region" description="Helical" evidence="17">
    <location>
        <begin position="493"/>
        <end position="511"/>
    </location>
</feature>
<feature type="transmembrane region" description="Helical" evidence="17">
    <location>
        <begin position="1242"/>
        <end position="1261"/>
    </location>
</feature>
<feature type="transmembrane region" description="Helical" evidence="17">
    <location>
        <begin position="959"/>
        <end position="984"/>
    </location>
</feature>
<evidence type="ECO:0000256" key="4">
    <source>
        <dbReference type="ARBA" id="ARBA00022568"/>
    </source>
</evidence>
<evidence type="ECO:0000313" key="19">
    <source>
        <dbReference type="EMBL" id="KAK0497994.1"/>
    </source>
</evidence>
<feature type="domain" description="Ion transport" evidence="18">
    <location>
        <begin position="1534"/>
        <end position="1781"/>
    </location>
</feature>
<evidence type="ECO:0000256" key="15">
    <source>
        <dbReference type="ARBA" id="ARBA00067459"/>
    </source>
</evidence>
<feature type="transmembrane region" description="Helical" evidence="17">
    <location>
        <begin position="1338"/>
        <end position="1355"/>
    </location>
</feature>
<evidence type="ECO:0000256" key="14">
    <source>
        <dbReference type="ARBA" id="ARBA00061395"/>
    </source>
</evidence>
<evidence type="ECO:0000256" key="7">
    <source>
        <dbReference type="ARBA" id="ARBA00022837"/>
    </source>
</evidence>
<dbReference type="Gene3D" id="1.20.120.350">
    <property type="entry name" value="Voltage-gated potassium channels. Chain C"/>
    <property type="match status" value="5"/>
</dbReference>
<evidence type="ECO:0000256" key="11">
    <source>
        <dbReference type="ARBA" id="ARBA00023136"/>
    </source>
</evidence>
<dbReference type="GO" id="GO:0008331">
    <property type="term" value="F:high voltage-gated calcium channel activity"/>
    <property type="evidence" value="ECO:0007669"/>
    <property type="project" value="TreeGrafter"/>
</dbReference>
<dbReference type="GO" id="GO:0005891">
    <property type="term" value="C:voltage-gated calcium channel complex"/>
    <property type="evidence" value="ECO:0007669"/>
    <property type="project" value="TreeGrafter"/>
</dbReference>
<evidence type="ECO:0000256" key="9">
    <source>
        <dbReference type="ARBA" id="ARBA00022989"/>
    </source>
</evidence>
<keyword evidence="8" id="KW-0851">Voltage-gated channel</keyword>
<feature type="transmembrane region" description="Helical" evidence="17">
    <location>
        <begin position="323"/>
        <end position="347"/>
    </location>
</feature>
<feature type="transmembrane region" description="Helical" evidence="17">
    <location>
        <begin position="1746"/>
        <end position="1768"/>
    </location>
</feature>
<comment type="subcellular location">
    <subcellularLocation>
        <location evidence="1">Cell membrane</location>
        <topology evidence="1">Multi-pass membrane protein</topology>
    </subcellularLocation>
</comment>
<evidence type="ECO:0000313" key="20">
    <source>
        <dbReference type="Proteomes" id="UP001175228"/>
    </source>
</evidence>
<dbReference type="Proteomes" id="UP001175228">
    <property type="component" value="Unassembled WGS sequence"/>
</dbReference>
<dbReference type="InterPro" id="IPR027359">
    <property type="entry name" value="Volt_channel_dom_sf"/>
</dbReference>
<evidence type="ECO:0000256" key="8">
    <source>
        <dbReference type="ARBA" id="ARBA00022882"/>
    </source>
</evidence>
<keyword evidence="9 17" id="KW-1133">Transmembrane helix</keyword>
<feature type="transmembrane region" description="Helical" evidence="17">
    <location>
        <begin position="281"/>
        <end position="303"/>
    </location>
</feature>
<feature type="transmembrane region" description="Helical" evidence="17">
    <location>
        <begin position="685"/>
        <end position="711"/>
    </location>
</feature>
<feature type="transmembrane region" description="Helical" evidence="17">
    <location>
        <begin position="660"/>
        <end position="679"/>
    </location>
</feature>
<sequence length="2086" mass="233625">MEESYLQHPVIPRNSSSSAIDLTGTAAGIASAPPSPSPSLDTSDRVTRRRSWGRVEAGQDPLSGLDTHSFAANTSTTPAVYTVNDDPFDSPTDDIPAFSRDFSYSSIVNHYDDGQNDMYTSGQAGPSTASLIQAQGVQMDGGKDDDEVGLTSRSLPSDERWSEYRGKDPENVAGATPRSRRRTVRYSASPSPLKKTGTAIKSVSQNIRRMSLRVVNLAGAGLETQVRLADDDPDEVKTEEELPDLTQRLPLRGRTICCLGPQSRVRLALYRMLVYPWTETVILLLIILNAIILTIQAAPSLTLADDNSTPPTIKGYFQTWEDYVLFVLFIIFTLEAFARICVSGFLFDPEIPASSLFTVFSSNRDATIAPAAGSSSVATAQSSLSRNLSITQRLRNFNRNLSRPFALSSSRATLVDDNILNGPENDATAREKSKHAVQFSQSFRLEPQPTFLSQINPFHSSVKSDYVLLPFQLSLKKAHDKTHRNIPYLRHSWCRIDFVAIVSFWISFILASTGVERGSKHIGIFRAMSVIRTARLLTVTSGTTTIMHSLKTARPLLTSVAYFVLFAMILFSIIGIQAFKGSLRRGCYLSPTLGEDEIQIDDQFCGGYIDPDTLNVSNYIQLDGTPGSTSKGYICPLGQVCREQDNPQNNAESFDTMYNAALQVIVVASANGWSPLMYAMIDSEFFISCLFFIICIVILNFWLINLFVAVITNTFSAIRKETKTSAFGAGTTEQLADEQDDGWPATDGRQVQHKNFAKVIYERTKYFWVFLALVSLTLQATRTVNVSEVHEMVMYYGELAITLIFDLEIILRVFASLPDWRSFFRETQNNLDTFLAIGTSIIQIPVIRNSAAYPWMTILQLLRFYRVILEVPRMRPLLLTVFGNMYGLLNMTLFLILINYIAALVSVQLLRGDYNSTEAANFANLFNAFLNVYQVFSSENWTDVLYGAVSAEDALGQTVVVVIFICAWMLFANFIVLQMFIAVINENFDVAEESKKGKQVTNYYATTHQTQSSAGWLKRLNPYRWVPANPIKVKVENLPSNLILPMQKSLVQDYSVPQPESPITPTAGSRTAQGARHYATKSLKSLHQLYAGKAESNDVPLATLKQYNREDHVLDDEETERHLELLASLNPEATATEDLNDALYERKARKADFIRNHPTYDQTFWLFSQDSVLRKACQKLVMPANGERIFGQPHSPVAHTIFQTMLFMIVLAGVVVEIIATPKFRRNYFIENGLARGAWFDIAEVAFGFALLIEFLIKVVADGFLFTPNAYVHSIWNVIDFFILVGLLVNVTTTLIFIGGLSRLTRSLKALRVLRFITLFDATRTSFRSLIISGASRILDAAILAILYMIPYAVWGLNLFAGKMNTCNDSNSTGLSDCINEYTNTVYGDAFGFVAPRVWDHPSPSTTFSFDNFKSSLLILFEIVSLEGWIDAMNVATSIVGPNQQPSTNASEYNALFFVIYNLLGGVIILTLFVSIIIGNFTSKTGSALLTKPQREWIDLKKLITRQRPSKRPKSRPTWALRAWCYDRAVHKHGWWARVMLVLYILHIIALMTQTFTNQNLADTFRNDFFLGLTFVYLIDVAVRFLGLGWHSFRANGWNIFDIISAGGSFVTTIIVRFGRSGFLTQQLQKLFLVSIAFKLVQRTNSLNKLFKTVMASLMAIVNLLILWLVFFGFFAILYVEVFSLTKWGSAENRNENYNSVANALVMLAFMSTGEGWNQYMHDYAVIYPRCTNASSSLSDSDCGSVGWAFTLFIAWNVLSMYIFVNLFTGVVVDNFSYVFQTSGGAKSITREQMRSFKKVWAEFADPKTGYLPRNHFAVFFSRLSGIFEVRIYPVEYSIPNIMNASKATGDHYTKEAEGIDLAKLSKTLDGIDYTAVRKRRAIYSRLFHEASVSHQGVGISFTGMLTLLAHHKLIVDHEALVLHDLVIRTHTNKLVTDLVNLDRVRSLLKTISHRRRFLAHMEQKRLSRFDSKEIPSIVVDTMPETPLLSSRDIASLGYGSTPGSPTPEHRFAPPDILVGGSPGRGLQRSSRRISDISMLGTDFSFKLPRDSSISDDDPENPFSSSMQNSIWGDLMSEAVKEEGNR</sequence>
<keyword evidence="7" id="KW-0106">Calcium</keyword>
<feature type="region of interest" description="Disordered" evidence="16">
    <location>
        <begin position="1"/>
        <end position="49"/>
    </location>
</feature>
<feature type="compositionally biased region" description="Basic and acidic residues" evidence="16">
    <location>
        <begin position="156"/>
        <end position="170"/>
    </location>
</feature>
<dbReference type="PANTHER" id="PTHR45628">
    <property type="entry name" value="VOLTAGE-DEPENDENT CALCIUM CHANNEL TYPE A SUBUNIT ALPHA-1"/>
    <property type="match status" value="1"/>
</dbReference>
<dbReference type="Pfam" id="PF00520">
    <property type="entry name" value="Ion_trans"/>
    <property type="match status" value="4"/>
</dbReference>
<keyword evidence="2" id="KW-0813">Transport</keyword>
<keyword evidence="5" id="KW-0107">Calcium channel</keyword>
<feature type="transmembrane region" description="Helical" evidence="17">
    <location>
        <begin position="1535"/>
        <end position="1557"/>
    </location>
</feature>
<evidence type="ECO:0000256" key="12">
    <source>
        <dbReference type="ARBA" id="ARBA00023180"/>
    </source>
</evidence>
<feature type="domain" description="Ion transport" evidence="18">
    <location>
        <begin position="1201"/>
        <end position="1485"/>
    </location>
</feature>
<feature type="transmembrane region" description="Helical" evidence="17">
    <location>
        <begin position="1653"/>
        <end position="1680"/>
    </location>
</feature>
<keyword evidence="12" id="KW-0325">Glycoprotein</keyword>
<feature type="compositionally biased region" description="Polar residues" evidence="16">
    <location>
        <begin position="2062"/>
        <end position="2071"/>
    </location>
</feature>
<keyword evidence="10" id="KW-0406">Ion transport</keyword>
<dbReference type="EMBL" id="JAUEPU010000012">
    <property type="protein sequence ID" value="KAK0497994.1"/>
    <property type="molecule type" value="Genomic_DNA"/>
</dbReference>
<proteinExistence type="inferred from homology"/>
<feature type="transmembrane region" description="Helical" evidence="17">
    <location>
        <begin position="560"/>
        <end position="579"/>
    </location>
</feature>
<protein>
    <recommendedName>
        <fullName evidence="15">Calcium-channel protein CCH1</fullName>
    </recommendedName>
</protein>
<accession>A0AA39Q928</accession>